<keyword evidence="4" id="KW-0808">Transferase</keyword>
<keyword evidence="6" id="KW-0680">Restriction system</keyword>
<comment type="similarity">
    <text evidence="1">Belongs to the N(4)/N(6)-methyltransferase family. N(4) subfamily.</text>
</comment>
<dbReference type="GO" id="GO:0009307">
    <property type="term" value="P:DNA restriction-modification system"/>
    <property type="evidence" value="ECO:0007669"/>
    <property type="project" value="UniProtKB-KW"/>
</dbReference>
<reference evidence="8" key="1">
    <citation type="journal article" date="2014" name="Genome Announc.">
        <title>Draft genome sequences of the altered schaedler flora, a defined bacterial community from gnotobiotic mice.</title>
        <authorList>
            <person name="Wannemuehler M.J."/>
            <person name="Overstreet A.M."/>
            <person name="Ward D.V."/>
            <person name="Phillips G.J."/>
        </authorList>
    </citation>
    <scope>NUCLEOTIDE SEQUENCE</scope>
    <source>
        <strain evidence="8">ASF457</strain>
    </source>
</reference>
<protein>
    <recommendedName>
        <fullName evidence="2">site-specific DNA-methyltransferase (cytosine-N(4)-specific)</fullName>
        <ecNumber evidence="2">2.1.1.113</ecNumber>
    </recommendedName>
</protein>
<gene>
    <name evidence="8" type="ORF">N508_001658</name>
</gene>
<dbReference type="EC" id="2.1.1.113" evidence="2"/>
<reference evidence="8" key="3">
    <citation type="submission" date="2022-06" db="EMBL/GenBank/DDBJ databases">
        <title>Resources to Facilitate Use of the Altered Schaedler Flora (ASF) Mouse Model to Study Microbiome Function.</title>
        <authorList>
            <person name="Proctor A."/>
            <person name="Parvinroo S."/>
            <person name="Richie T."/>
            <person name="Jia X."/>
            <person name="Lee S.T.M."/>
            <person name="Karp P.D."/>
            <person name="Paley S."/>
            <person name="Kostic A.D."/>
            <person name="Pierre J.F."/>
            <person name="Wannemuehler M.J."/>
            <person name="Phillips G.J."/>
        </authorList>
    </citation>
    <scope>NUCLEOTIDE SEQUENCE</scope>
    <source>
        <strain evidence="8">ASF457</strain>
    </source>
</reference>
<dbReference type="EMBL" id="CP097562">
    <property type="protein sequence ID" value="USF24569.1"/>
    <property type="molecule type" value="Genomic_DNA"/>
</dbReference>
<evidence type="ECO:0000256" key="5">
    <source>
        <dbReference type="ARBA" id="ARBA00022691"/>
    </source>
</evidence>
<evidence type="ECO:0000256" key="4">
    <source>
        <dbReference type="ARBA" id="ARBA00022679"/>
    </source>
</evidence>
<dbReference type="AlphaFoldDB" id="V2QAX9"/>
<proteinExistence type="inferred from homology"/>
<dbReference type="RefSeq" id="WP_023275941.1">
    <property type="nucleotide sequence ID" value="NZ_CP097562.1"/>
</dbReference>
<dbReference type="eggNOG" id="COG0863">
    <property type="taxonomic scope" value="Bacteria"/>
</dbReference>
<keyword evidence="5" id="KW-0949">S-adenosyl-L-methionine</keyword>
<reference evidence="8" key="2">
    <citation type="submission" date="2022-05" db="EMBL/GenBank/DDBJ databases">
        <authorList>
            <person name="Proctor A.L."/>
            <person name="Phillips G.J."/>
            <person name="Wannemuehler M.J."/>
        </authorList>
    </citation>
    <scope>NUCLEOTIDE SEQUENCE</scope>
    <source>
        <strain evidence="8">ASF457</strain>
    </source>
</reference>
<dbReference type="Proteomes" id="UP000017429">
    <property type="component" value="Chromosome"/>
</dbReference>
<dbReference type="InterPro" id="IPR017985">
    <property type="entry name" value="MeTrfase_CN4_CS"/>
</dbReference>
<comment type="catalytic activity">
    <reaction evidence="7">
        <text>a 2'-deoxycytidine in DNA + S-adenosyl-L-methionine = an N(4)-methyl-2'-deoxycytidine in DNA + S-adenosyl-L-homocysteine + H(+)</text>
        <dbReference type="Rhea" id="RHEA:16857"/>
        <dbReference type="Rhea" id="RHEA-COMP:11369"/>
        <dbReference type="Rhea" id="RHEA-COMP:13674"/>
        <dbReference type="ChEBI" id="CHEBI:15378"/>
        <dbReference type="ChEBI" id="CHEBI:57856"/>
        <dbReference type="ChEBI" id="CHEBI:59789"/>
        <dbReference type="ChEBI" id="CHEBI:85452"/>
        <dbReference type="ChEBI" id="CHEBI:137933"/>
        <dbReference type="EC" id="2.1.1.113"/>
    </reaction>
</comment>
<accession>V2QAX9</accession>
<dbReference type="REBASE" id="86329">
    <property type="entry name" value="M.Msc457ORF1107P"/>
</dbReference>
<organism evidence="8 9">
    <name type="scientific">Mucispirillum schaedleri ASF457</name>
    <dbReference type="NCBI Taxonomy" id="1379858"/>
    <lineage>
        <taxon>Bacteria</taxon>
        <taxon>Pseudomonadati</taxon>
        <taxon>Deferribacterota</taxon>
        <taxon>Deferribacteres</taxon>
        <taxon>Deferribacterales</taxon>
        <taxon>Mucispirillaceae</taxon>
        <taxon>Mucispirillum</taxon>
    </lineage>
</organism>
<dbReference type="GO" id="GO:0015667">
    <property type="term" value="F:site-specific DNA-methyltransferase (cytosine-N4-specific) activity"/>
    <property type="evidence" value="ECO:0007669"/>
    <property type="project" value="UniProtKB-EC"/>
</dbReference>
<evidence type="ECO:0000256" key="7">
    <source>
        <dbReference type="ARBA" id="ARBA00049120"/>
    </source>
</evidence>
<name>V2QAX9_9BACT</name>
<dbReference type="OrthoDB" id="817797at2"/>
<evidence type="ECO:0000256" key="2">
    <source>
        <dbReference type="ARBA" id="ARBA00012185"/>
    </source>
</evidence>
<evidence type="ECO:0000313" key="8">
    <source>
        <dbReference type="EMBL" id="USF24569.1"/>
    </source>
</evidence>
<dbReference type="Gene3D" id="3.40.50.150">
    <property type="entry name" value="Vaccinia Virus protein VP39"/>
    <property type="match status" value="2"/>
</dbReference>
<dbReference type="KEGG" id="msch:N508_001658"/>
<evidence type="ECO:0000256" key="1">
    <source>
        <dbReference type="ARBA" id="ARBA00010203"/>
    </source>
</evidence>
<keyword evidence="9" id="KW-1185">Reference proteome</keyword>
<evidence type="ECO:0000256" key="6">
    <source>
        <dbReference type="ARBA" id="ARBA00022747"/>
    </source>
</evidence>
<dbReference type="InterPro" id="IPR029063">
    <property type="entry name" value="SAM-dependent_MTases_sf"/>
</dbReference>
<dbReference type="GO" id="GO:0032259">
    <property type="term" value="P:methylation"/>
    <property type="evidence" value="ECO:0007669"/>
    <property type="project" value="UniProtKB-KW"/>
</dbReference>
<dbReference type="GO" id="GO:0003677">
    <property type="term" value="F:DNA binding"/>
    <property type="evidence" value="ECO:0007669"/>
    <property type="project" value="InterPro"/>
</dbReference>
<dbReference type="PROSITE" id="PS00093">
    <property type="entry name" value="N4_MTASE"/>
    <property type="match status" value="1"/>
</dbReference>
<dbReference type="SUPFAM" id="SSF53335">
    <property type="entry name" value="S-adenosyl-L-methionine-dependent methyltransferases"/>
    <property type="match status" value="2"/>
</dbReference>
<evidence type="ECO:0000256" key="3">
    <source>
        <dbReference type="ARBA" id="ARBA00022603"/>
    </source>
</evidence>
<keyword evidence="3" id="KW-0489">Methyltransferase</keyword>
<sequence length="419" mass="48417">MNTLNYKCYYDSHYDFIGEKYSSLYPYLHKYPATMIPQIGIKLLNDYNISKDAKMLDPYCGSGSSFVSGLHHGISNFTGYDLNPLAVMITQAKITYIDKHILNSVIDTFISKLNVNIKLYNVGRISIQEQALANITNRNYWLSKQVQNDLLVIYYTINEVIIDINIKNLVLLAFSTTLREVSYVRNSEFKLFRMKNVDSFIVDSVSIFIKNLNKIVNDYLNYYHQMIMQTKPIYNIYNKTISDQQPSFDIILTSPPYGDSRTTVAYGQFSTFINEWLGFKEARKLDKQLLGGKVDKNKKMYDAGIIADYIVEISKQDVKRAYEVSAFYYDLAHDIAKFSRVMNKDGKVFFVVSNRTVKGVELPTDKFIAETFEYYGLKHIETIKRRLTNKTMPLRNSPTNKAGKTATTMNYEYIVVCSM</sequence>
<evidence type="ECO:0000313" key="9">
    <source>
        <dbReference type="Proteomes" id="UP000017429"/>
    </source>
</evidence>